<dbReference type="EC" id="2.7.13.3" evidence="11"/>
<dbReference type="KEGG" id="nwa:Nwat_1013"/>
<evidence type="ECO:0000256" key="1">
    <source>
        <dbReference type="ARBA" id="ARBA00004651"/>
    </source>
</evidence>
<keyword evidence="3 11" id="KW-0808">Transferase</keyword>
<keyword evidence="12" id="KW-1185">Reference proteome</keyword>
<dbReference type="Gene3D" id="1.20.5.1930">
    <property type="match status" value="1"/>
</dbReference>
<dbReference type="AlphaFoldDB" id="D8K4X8"/>
<reference evidence="11 12" key="1">
    <citation type="submission" date="2010-06" db="EMBL/GenBank/DDBJ databases">
        <title>Complete sequence of chromosome of Nitrosococcus watsoni C-113.</title>
        <authorList>
            <consortium name="US DOE Joint Genome Institute"/>
            <person name="Lucas S."/>
            <person name="Copeland A."/>
            <person name="Lapidus A."/>
            <person name="Cheng J.-F."/>
            <person name="Bruce D."/>
            <person name="Goodwin L."/>
            <person name="Pitluck S."/>
            <person name="Malfatti S.A."/>
            <person name="Chain P.S.G."/>
            <person name="Land M."/>
            <person name="Hauser L."/>
            <person name="Kyrpides N."/>
            <person name="Ivanova N."/>
            <person name="Cambell M.A."/>
            <person name="Heidelberg J.F."/>
            <person name="Klotz M.G."/>
            <person name="Woyke T."/>
        </authorList>
    </citation>
    <scope>NUCLEOTIDE SEQUENCE [LARGE SCALE GENOMIC DNA]</scope>
    <source>
        <strain evidence="11 12">C-113</strain>
    </source>
</reference>
<gene>
    <name evidence="11" type="ordered locus">Nwat_1013</name>
</gene>
<dbReference type="Gene3D" id="3.30.565.10">
    <property type="entry name" value="Histidine kinase-like ATPase, C-terminal domain"/>
    <property type="match status" value="1"/>
</dbReference>
<organism evidence="11 12">
    <name type="scientific">Nitrosococcus watsoni (strain C-113)</name>
    <dbReference type="NCBI Taxonomy" id="105559"/>
    <lineage>
        <taxon>Bacteria</taxon>
        <taxon>Pseudomonadati</taxon>
        <taxon>Pseudomonadota</taxon>
        <taxon>Gammaproteobacteria</taxon>
        <taxon>Chromatiales</taxon>
        <taxon>Chromatiaceae</taxon>
        <taxon>Nitrosococcus</taxon>
    </lineage>
</organism>
<dbReference type="EMBL" id="CP002086">
    <property type="protein sequence ID" value="ADJ27955.1"/>
    <property type="molecule type" value="Genomic_DNA"/>
</dbReference>
<evidence type="ECO:0000256" key="5">
    <source>
        <dbReference type="ARBA" id="ARBA00022777"/>
    </source>
</evidence>
<dbReference type="PANTHER" id="PTHR24421">
    <property type="entry name" value="NITRATE/NITRITE SENSOR PROTEIN NARX-RELATED"/>
    <property type="match status" value="1"/>
</dbReference>
<evidence type="ECO:0000256" key="7">
    <source>
        <dbReference type="ARBA" id="ARBA00023012"/>
    </source>
</evidence>
<dbReference type="InterPro" id="IPR050482">
    <property type="entry name" value="Sensor_HK_TwoCompSys"/>
</dbReference>
<keyword evidence="7" id="KW-0902">Two-component regulatory system</keyword>
<evidence type="ECO:0000256" key="9">
    <source>
        <dbReference type="SAM" id="Phobius"/>
    </source>
</evidence>
<dbReference type="SMART" id="SM00387">
    <property type="entry name" value="HATPase_c"/>
    <property type="match status" value="1"/>
</dbReference>
<dbReference type="eggNOG" id="COG4564">
    <property type="taxonomic scope" value="Bacteria"/>
</dbReference>
<keyword evidence="8 9" id="KW-0472">Membrane</keyword>
<protein>
    <submittedName>
        <fullName evidence="11">Integral membrane sensor signal transduction histidine kinase</fullName>
        <ecNumber evidence="11">2.7.13.3</ecNumber>
    </submittedName>
</protein>
<keyword evidence="6 9" id="KW-1133">Transmembrane helix</keyword>
<dbReference type="SMART" id="SM01049">
    <property type="entry name" value="Cache_2"/>
    <property type="match status" value="1"/>
</dbReference>
<dbReference type="SUPFAM" id="SSF55874">
    <property type="entry name" value="ATPase domain of HSP90 chaperone/DNA topoisomerase II/histidine kinase"/>
    <property type="match status" value="1"/>
</dbReference>
<dbReference type="InterPro" id="IPR005467">
    <property type="entry name" value="His_kinase_dom"/>
</dbReference>
<dbReference type="CDD" id="cd16917">
    <property type="entry name" value="HATPase_UhpB-NarQ-NarX-like"/>
    <property type="match status" value="1"/>
</dbReference>
<dbReference type="Pfam" id="PF07730">
    <property type="entry name" value="HisKA_3"/>
    <property type="match status" value="1"/>
</dbReference>
<dbReference type="InterPro" id="IPR036890">
    <property type="entry name" value="HATPase_C_sf"/>
</dbReference>
<dbReference type="HOGENOM" id="CLU_000445_20_6_6"/>
<dbReference type="InterPro" id="IPR033480">
    <property type="entry name" value="sCache_2"/>
</dbReference>
<evidence type="ECO:0000313" key="12">
    <source>
        <dbReference type="Proteomes" id="UP000000393"/>
    </source>
</evidence>
<evidence type="ECO:0000256" key="4">
    <source>
        <dbReference type="ARBA" id="ARBA00022692"/>
    </source>
</evidence>
<evidence type="ECO:0000256" key="8">
    <source>
        <dbReference type="ARBA" id="ARBA00023136"/>
    </source>
</evidence>
<comment type="subcellular location">
    <subcellularLocation>
        <location evidence="1">Cell membrane</location>
        <topology evidence="1">Multi-pass membrane protein</topology>
    </subcellularLocation>
</comment>
<dbReference type="PROSITE" id="PS50109">
    <property type="entry name" value="HIS_KIN"/>
    <property type="match status" value="1"/>
</dbReference>
<dbReference type="InterPro" id="IPR011712">
    <property type="entry name" value="Sig_transdc_His_kin_sub3_dim/P"/>
</dbReference>
<feature type="domain" description="Histidine kinase" evidence="10">
    <location>
        <begin position="259"/>
        <end position="451"/>
    </location>
</feature>
<dbReference type="InterPro" id="IPR003594">
    <property type="entry name" value="HATPase_dom"/>
</dbReference>
<dbReference type="GO" id="GO:0046983">
    <property type="term" value="F:protein dimerization activity"/>
    <property type="evidence" value="ECO:0007669"/>
    <property type="project" value="InterPro"/>
</dbReference>
<keyword evidence="4 9" id="KW-0812">Transmembrane</keyword>
<dbReference type="Proteomes" id="UP000000393">
    <property type="component" value="Chromosome"/>
</dbReference>
<dbReference type="Pfam" id="PF02518">
    <property type="entry name" value="HATPase_c"/>
    <property type="match status" value="1"/>
</dbReference>
<dbReference type="GO" id="GO:0005886">
    <property type="term" value="C:plasma membrane"/>
    <property type="evidence" value="ECO:0007669"/>
    <property type="project" value="UniProtKB-SubCell"/>
</dbReference>
<accession>D8K4X8</accession>
<keyword evidence="5 11" id="KW-0418">Kinase</keyword>
<feature type="transmembrane region" description="Helical" evidence="9">
    <location>
        <begin position="210"/>
        <end position="230"/>
    </location>
</feature>
<dbReference type="GO" id="GO:0000155">
    <property type="term" value="F:phosphorelay sensor kinase activity"/>
    <property type="evidence" value="ECO:0007669"/>
    <property type="project" value="InterPro"/>
</dbReference>
<evidence type="ECO:0000256" key="3">
    <source>
        <dbReference type="ARBA" id="ARBA00022679"/>
    </source>
</evidence>
<evidence type="ECO:0000256" key="6">
    <source>
        <dbReference type="ARBA" id="ARBA00022989"/>
    </source>
</evidence>
<dbReference type="STRING" id="105559.Nwat_1013"/>
<evidence type="ECO:0000256" key="2">
    <source>
        <dbReference type="ARBA" id="ARBA00022475"/>
    </source>
</evidence>
<sequence>MKKLWPEIKSRWKIILLAIVPLITAASIIAYTVRHQAIVLEQQQQEIIKETYLASKDSELKNYIALARRSIAHLYDSGRTDAAAMEEAKTILAKLDYGEDGYFFIYDYEGNSLVHARQWNLVGTNQWEIRDTNGKLVIQDLINRARHGGGFEDYVWKKPSSHNVEPKRAYVIALPKWGWMLGTGVYLDDIDRALEKVNSQVRDNINDTTFWIVFIAFLVIILIILLSLAINIRADTQLKLLAQRIVNAQEEERARIARDLHDGVMNMLAGIKFMIEAILIRLSNNDQSTSIHMTLEDLPTKLKDTLAELRRIVRDLHPIALDLGLKVAIEQLSLNMEDADIAAEFSTHGEVDQVSTEAKIALYRVAQEALNNVKQCAHSEHVSVKLEGDSKRVKLTIEDDGVGFNVNRIKRDPDRGFGIRNMQERVEAIGGKLIITSSSQGTTVTATIPCH</sequence>
<keyword evidence="2" id="KW-1003">Cell membrane</keyword>
<name>D8K4X8_NITWC</name>
<evidence type="ECO:0000259" key="10">
    <source>
        <dbReference type="PROSITE" id="PS50109"/>
    </source>
</evidence>
<evidence type="ECO:0000313" key="11">
    <source>
        <dbReference type="EMBL" id="ADJ27955.1"/>
    </source>
</evidence>
<proteinExistence type="predicted"/>
<dbReference type="Gene3D" id="3.30.450.20">
    <property type="entry name" value="PAS domain"/>
    <property type="match status" value="1"/>
</dbReference>
<dbReference type="Pfam" id="PF17200">
    <property type="entry name" value="sCache_2"/>
    <property type="match status" value="1"/>
</dbReference>